<accession>A0A364LF11</accession>
<organism evidence="1 2">
    <name type="scientific">Talaromyces amestolkiae</name>
    <dbReference type="NCBI Taxonomy" id="1196081"/>
    <lineage>
        <taxon>Eukaryota</taxon>
        <taxon>Fungi</taxon>
        <taxon>Dikarya</taxon>
        <taxon>Ascomycota</taxon>
        <taxon>Pezizomycotina</taxon>
        <taxon>Eurotiomycetes</taxon>
        <taxon>Eurotiomycetidae</taxon>
        <taxon>Eurotiales</taxon>
        <taxon>Trichocomaceae</taxon>
        <taxon>Talaromyces</taxon>
        <taxon>Talaromyces sect. Talaromyces</taxon>
    </lineage>
</organism>
<dbReference type="GeneID" id="63799607"/>
<dbReference type="Proteomes" id="UP000249363">
    <property type="component" value="Unassembled WGS sequence"/>
</dbReference>
<dbReference type="AlphaFoldDB" id="A0A364LF11"/>
<dbReference type="EMBL" id="MIKG01000060">
    <property type="protein sequence ID" value="RAO74382.1"/>
    <property type="molecule type" value="Genomic_DNA"/>
</dbReference>
<keyword evidence="2" id="KW-1185">Reference proteome</keyword>
<sequence>MIMTRSGITEDQDRILQTSKDYQILTNFVNRSSRISLALWSNLTFDSGLIIQDDTVQDDDYGQAFLPLSKISFKLYQLEFIRHEYQEYLSREAIRKHFEDSRERRLQIARGNEPKQMIQPMRPRTDFAVDAHQLFIEKTKSYSESILDLYVKSKMFASFDDMDSFLAEGKICIDSPAEPQREGNLLVRIRALEGLTTMDRVLVATRSYANFQKYSFGDELARSIRYINLELDEDVILDCGKVSSESTVELIFYDENGDETDKYPVGSLWLPVIDVLNYNINDSGNPQQHTSTNVDSWFAITPAGRVNLIIDYGKTAWNSEH</sequence>
<reference evidence="1 2" key="1">
    <citation type="journal article" date="2017" name="Biotechnol. Biofuels">
        <title>Differential beta-glucosidase expression as a function of carbon source availability in Talaromyces amestolkiae: a genomic and proteomic approach.</title>
        <authorList>
            <person name="de Eugenio L.I."/>
            <person name="Mendez-Liter J.A."/>
            <person name="Nieto-Dominguez M."/>
            <person name="Alonso L."/>
            <person name="Gil-Munoz J."/>
            <person name="Barriuso J."/>
            <person name="Prieto A."/>
            <person name="Martinez M.J."/>
        </authorList>
    </citation>
    <scope>NUCLEOTIDE SEQUENCE [LARGE SCALE GENOMIC DNA]</scope>
    <source>
        <strain evidence="1 2">CIB</strain>
    </source>
</reference>
<gene>
    <name evidence="1" type="ORF">BHQ10_010394</name>
</gene>
<evidence type="ECO:0000313" key="1">
    <source>
        <dbReference type="EMBL" id="RAO74382.1"/>
    </source>
</evidence>
<protein>
    <submittedName>
        <fullName evidence="1">Uncharacterized protein</fullName>
    </submittedName>
</protein>
<evidence type="ECO:0000313" key="2">
    <source>
        <dbReference type="Proteomes" id="UP000249363"/>
    </source>
</evidence>
<proteinExistence type="predicted"/>
<name>A0A364LF11_TALAM</name>
<dbReference type="RefSeq" id="XP_040738895.1">
    <property type="nucleotide sequence ID" value="XM_040873018.1"/>
</dbReference>
<comment type="caution">
    <text evidence="1">The sequence shown here is derived from an EMBL/GenBank/DDBJ whole genome shotgun (WGS) entry which is preliminary data.</text>
</comment>